<name>A0A4P6JLW1_KTERU</name>
<proteinExistence type="predicted"/>
<evidence type="ECO:0000313" key="1">
    <source>
        <dbReference type="EMBL" id="QBD76205.1"/>
    </source>
</evidence>
<organism evidence="1 2">
    <name type="scientific">Ktedonosporobacter rubrisoli</name>
    <dbReference type="NCBI Taxonomy" id="2509675"/>
    <lineage>
        <taxon>Bacteria</taxon>
        <taxon>Bacillati</taxon>
        <taxon>Chloroflexota</taxon>
        <taxon>Ktedonobacteria</taxon>
        <taxon>Ktedonobacterales</taxon>
        <taxon>Ktedonosporobacteraceae</taxon>
        <taxon>Ktedonosporobacter</taxon>
    </lineage>
</organism>
<dbReference type="AlphaFoldDB" id="A0A4P6JLW1"/>
<keyword evidence="2" id="KW-1185">Reference proteome</keyword>
<protein>
    <submittedName>
        <fullName evidence="1">Uncharacterized protein</fullName>
    </submittedName>
</protein>
<dbReference type="EMBL" id="CP035758">
    <property type="protein sequence ID" value="QBD76205.1"/>
    <property type="molecule type" value="Genomic_DNA"/>
</dbReference>
<dbReference type="Proteomes" id="UP000290365">
    <property type="component" value="Chromosome"/>
</dbReference>
<accession>A0A4P6JLW1</accession>
<reference evidence="1 2" key="1">
    <citation type="submission" date="2019-01" db="EMBL/GenBank/DDBJ databases">
        <title>Ktedonosporobacter rubrisoli SCAWS-G2.</title>
        <authorList>
            <person name="Huang Y."/>
            <person name="Yan B."/>
        </authorList>
    </citation>
    <scope>NUCLEOTIDE SEQUENCE [LARGE SCALE GENOMIC DNA]</scope>
    <source>
        <strain evidence="1 2">SCAWS-G2</strain>
    </source>
</reference>
<sequence length="82" mass="9749">MLSIPSLEVPAPQEVLNVLEKLNQANQAYDIRLPAEQRQRIAAIFHIHYVWLLQHHISFGYDRVRQRYFLQYSTVSQEVTNR</sequence>
<dbReference type="RefSeq" id="WP_129886800.1">
    <property type="nucleotide sequence ID" value="NZ_CP035758.1"/>
</dbReference>
<gene>
    <name evidence="1" type="ORF">EPA93_09350</name>
</gene>
<evidence type="ECO:0000313" key="2">
    <source>
        <dbReference type="Proteomes" id="UP000290365"/>
    </source>
</evidence>
<dbReference type="KEGG" id="kbs:EPA93_09350"/>